<organism evidence="2 3">
    <name type="scientific">Rothia mucilaginosa</name>
    <dbReference type="NCBI Taxonomy" id="43675"/>
    <lineage>
        <taxon>Bacteria</taxon>
        <taxon>Bacillati</taxon>
        <taxon>Actinomycetota</taxon>
        <taxon>Actinomycetes</taxon>
        <taxon>Micrococcales</taxon>
        <taxon>Micrococcaceae</taxon>
        <taxon>Rothia</taxon>
    </lineage>
</organism>
<feature type="coiled-coil region" evidence="1">
    <location>
        <begin position="54"/>
        <end position="88"/>
    </location>
</feature>
<protein>
    <submittedName>
        <fullName evidence="2">Uncharacterized protein</fullName>
    </submittedName>
</protein>
<comment type="caution">
    <text evidence="2">The sequence shown here is derived from an EMBL/GenBank/DDBJ whole genome shotgun (WGS) entry which is preliminary data.</text>
</comment>
<accession>A0A930L299</accession>
<name>A0A930L299_9MICC</name>
<proteinExistence type="predicted"/>
<keyword evidence="1" id="KW-0175">Coiled coil</keyword>
<evidence type="ECO:0000256" key="1">
    <source>
        <dbReference type="SAM" id="Coils"/>
    </source>
</evidence>
<evidence type="ECO:0000313" key="3">
    <source>
        <dbReference type="Proteomes" id="UP000770330"/>
    </source>
</evidence>
<dbReference type="EMBL" id="JABZXO010000016">
    <property type="protein sequence ID" value="MBF1657564.1"/>
    <property type="molecule type" value="Genomic_DNA"/>
</dbReference>
<dbReference type="Proteomes" id="UP000770330">
    <property type="component" value="Unassembled WGS sequence"/>
</dbReference>
<dbReference type="AlphaFoldDB" id="A0A930L299"/>
<gene>
    <name evidence="2" type="ORF">HXO61_06510</name>
</gene>
<dbReference type="RefSeq" id="WP_296546897.1">
    <property type="nucleotide sequence ID" value="NZ_JABZXO010000016.1"/>
</dbReference>
<reference evidence="2" key="1">
    <citation type="submission" date="2020-04" db="EMBL/GenBank/DDBJ databases">
        <title>Deep metagenomics examines the oral microbiome during advanced dental caries in children, revealing novel taxa and co-occurrences with host molecules.</title>
        <authorList>
            <person name="Baker J.L."/>
            <person name="Morton J.T."/>
            <person name="Dinis M."/>
            <person name="Alvarez R."/>
            <person name="Tran N.C."/>
            <person name="Knight R."/>
            <person name="Edlund A."/>
        </authorList>
    </citation>
    <scope>NUCLEOTIDE SEQUENCE</scope>
    <source>
        <strain evidence="2">JCVI_39_bin.18</strain>
    </source>
</reference>
<evidence type="ECO:0000313" key="2">
    <source>
        <dbReference type="EMBL" id="MBF1657564.1"/>
    </source>
</evidence>
<sequence>MMTGMDSQFIANLISGISAVAAIASAIFAGRQAISSKEAKAKADEAHKAALDMRDAAKRSADAAQEKVNQAEKLLEQMQQIVSEQQSQSESQSKIAANLWRPEFQLTHVREMRYKLQNISEHSLDVLKVVNQNEFFRCDDINQQFNPGESLDILLGGAWEIPLPSNLILQVAGRDEPIHVQIPA</sequence>